<evidence type="ECO:0008006" key="3">
    <source>
        <dbReference type="Google" id="ProtNLM"/>
    </source>
</evidence>
<gene>
    <name evidence="1" type="ORF">ACFFLS_23935</name>
</gene>
<proteinExistence type="predicted"/>
<dbReference type="Proteomes" id="UP001589734">
    <property type="component" value="Unassembled WGS sequence"/>
</dbReference>
<accession>A0ABV6BXC8</accession>
<reference evidence="1 2" key="1">
    <citation type="submission" date="2024-09" db="EMBL/GenBank/DDBJ databases">
        <authorList>
            <person name="Sun Q."/>
            <person name="Mori K."/>
        </authorList>
    </citation>
    <scope>NUCLEOTIDE SEQUENCE [LARGE SCALE GENOMIC DNA]</scope>
    <source>
        <strain evidence="1 2">CGMCC 1.12926</strain>
    </source>
</reference>
<dbReference type="RefSeq" id="WP_379682894.1">
    <property type="nucleotide sequence ID" value="NZ_JBHLYW010000029.1"/>
</dbReference>
<dbReference type="EMBL" id="JBHLYW010000029">
    <property type="protein sequence ID" value="MFC0080116.1"/>
    <property type="molecule type" value="Genomic_DNA"/>
</dbReference>
<evidence type="ECO:0000313" key="2">
    <source>
        <dbReference type="Proteomes" id="UP001589734"/>
    </source>
</evidence>
<comment type="caution">
    <text evidence="1">The sequence shown here is derived from an EMBL/GenBank/DDBJ whole genome shotgun (WGS) entry which is preliminary data.</text>
</comment>
<evidence type="ECO:0000313" key="1">
    <source>
        <dbReference type="EMBL" id="MFC0080116.1"/>
    </source>
</evidence>
<name>A0ABV6BXC8_9FLAO</name>
<dbReference type="PROSITE" id="PS51257">
    <property type="entry name" value="PROKAR_LIPOPROTEIN"/>
    <property type="match status" value="1"/>
</dbReference>
<keyword evidence="2" id="KW-1185">Reference proteome</keyword>
<organism evidence="1 2">
    <name type="scientific">Flavobacterium procerum</name>
    <dbReference type="NCBI Taxonomy" id="1455569"/>
    <lineage>
        <taxon>Bacteria</taxon>
        <taxon>Pseudomonadati</taxon>
        <taxon>Bacteroidota</taxon>
        <taxon>Flavobacteriia</taxon>
        <taxon>Flavobacteriales</taxon>
        <taxon>Flavobacteriaceae</taxon>
        <taxon>Flavobacterium</taxon>
    </lineage>
</organism>
<protein>
    <recommendedName>
        <fullName evidence="3">Cytochrome C551</fullName>
    </recommendedName>
</protein>
<sequence>MKKIVYAGAFILFTGIMVSCTSDNDSIETKSKTSKEVLTVKEGPGDEPIIVPPPKK</sequence>